<proteinExistence type="predicted"/>
<dbReference type="InterPro" id="IPR047729">
    <property type="entry name" value="Sce7726-like"/>
</dbReference>
<dbReference type="EMBL" id="CP035281">
    <property type="protein sequence ID" value="QAT41971.1"/>
    <property type="molecule type" value="Genomic_DNA"/>
</dbReference>
<sequence>MSKEVNREQLSLDCKFKLAQSLYSAYSTLQSTSELEHMLSEIPNTDSTFNYKNPRALINSIILQNYPNEISVKSNFINEVLFKSNNQVTIFELILGKSRADLCKVNGASVAYEIKTDLDNLLRLEKQLTDYLNVFENVFVICSVNKLPEIEKTILEECGIYIYSISQTGKYKFKKYRPALSSKTLNSEKQLKILRKKELYDYFKLNTYCSRESMEQYILQHYSNKKINLIFKTIMKDRYREQWEFLRNNKDNIYEIDYQWFFKNAINPSLIYG</sequence>
<evidence type="ECO:0000313" key="1">
    <source>
        <dbReference type="EMBL" id="QAT41971.1"/>
    </source>
</evidence>
<keyword evidence="2" id="KW-1185">Reference proteome</keyword>
<dbReference type="AlphaFoldDB" id="A0A410PSK4"/>
<reference evidence="1 2" key="1">
    <citation type="submission" date="2019-01" db="EMBL/GenBank/DDBJ databases">
        <title>Draft genomes of a novel of Aminipila strains.</title>
        <authorList>
            <person name="Ma S."/>
        </authorList>
    </citation>
    <scope>NUCLEOTIDE SEQUENCE [LARGE SCALE GENOMIC DNA]</scope>
    <source>
        <strain evidence="2">JN-39</strain>
    </source>
</reference>
<gene>
    <name evidence="1" type="ORF">EQM06_01305</name>
</gene>
<dbReference type="Proteomes" id="UP000287601">
    <property type="component" value="Chromosome"/>
</dbReference>
<organism evidence="1 2">
    <name type="scientific">Aminipila luticellarii</name>
    <dbReference type="NCBI Taxonomy" id="2507160"/>
    <lineage>
        <taxon>Bacteria</taxon>
        <taxon>Bacillati</taxon>
        <taxon>Bacillota</taxon>
        <taxon>Clostridia</taxon>
        <taxon>Peptostreptococcales</taxon>
        <taxon>Anaerovoracaceae</taxon>
        <taxon>Aminipila</taxon>
    </lineage>
</organism>
<dbReference type="KEGG" id="amij:EQM06_01305"/>
<protein>
    <recommendedName>
        <fullName evidence="3">Sce7726 family protein</fullName>
    </recommendedName>
</protein>
<name>A0A410PSK4_9FIRM</name>
<dbReference type="RefSeq" id="WP_128744625.1">
    <property type="nucleotide sequence ID" value="NZ_CP035281.1"/>
</dbReference>
<accession>A0A410PSK4</accession>
<evidence type="ECO:0000313" key="2">
    <source>
        <dbReference type="Proteomes" id="UP000287601"/>
    </source>
</evidence>
<dbReference type="NCBIfam" id="NF033832">
    <property type="entry name" value="sce7726_fam"/>
    <property type="match status" value="1"/>
</dbReference>
<evidence type="ECO:0008006" key="3">
    <source>
        <dbReference type="Google" id="ProtNLM"/>
    </source>
</evidence>
<dbReference type="OrthoDB" id="128875at2"/>